<feature type="transmembrane region" description="Helical" evidence="8">
    <location>
        <begin position="21"/>
        <end position="51"/>
    </location>
</feature>
<dbReference type="AlphaFoldDB" id="A0A4Z0PH47"/>
<evidence type="ECO:0000259" key="10">
    <source>
        <dbReference type="Pfam" id="PF20216"/>
    </source>
</evidence>
<feature type="transmembrane region" description="Helical" evidence="8">
    <location>
        <begin position="173"/>
        <end position="191"/>
    </location>
</feature>
<dbReference type="InterPro" id="IPR035952">
    <property type="entry name" value="Rhomboid-like_sf"/>
</dbReference>
<reference evidence="11 12" key="1">
    <citation type="submission" date="2019-04" db="EMBL/GenBank/DDBJ databases">
        <authorList>
            <person name="Feng G."/>
            <person name="Zhang J."/>
            <person name="Zhu H."/>
        </authorList>
    </citation>
    <scope>NUCLEOTIDE SEQUENCE [LARGE SCALE GENOMIC DNA]</scope>
    <source>
        <strain evidence="11 12">JCM 17223</strain>
    </source>
</reference>
<dbReference type="Gene3D" id="1.20.1540.10">
    <property type="entry name" value="Rhomboid-like"/>
    <property type="match status" value="1"/>
</dbReference>
<dbReference type="GO" id="GO:0016020">
    <property type="term" value="C:membrane"/>
    <property type="evidence" value="ECO:0007669"/>
    <property type="project" value="UniProtKB-SubCell"/>
</dbReference>
<evidence type="ECO:0000313" key="11">
    <source>
        <dbReference type="EMBL" id="TGE14120.1"/>
    </source>
</evidence>
<dbReference type="GO" id="GO:0004252">
    <property type="term" value="F:serine-type endopeptidase activity"/>
    <property type="evidence" value="ECO:0007669"/>
    <property type="project" value="InterPro"/>
</dbReference>
<dbReference type="PANTHER" id="PTHR43731:SF14">
    <property type="entry name" value="PRESENILIN-ASSOCIATED RHOMBOID-LIKE PROTEIN, MITOCHONDRIAL"/>
    <property type="match status" value="1"/>
</dbReference>
<accession>A0A4Z0PH47</accession>
<evidence type="ECO:0000256" key="1">
    <source>
        <dbReference type="ARBA" id="ARBA00004141"/>
    </source>
</evidence>
<evidence type="ECO:0000256" key="3">
    <source>
        <dbReference type="ARBA" id="ARBA00022692"/>
    </source>
</evidence>
<feature type="domain" description="Peptidase S54 rhomboid" evidence="9">
    <location>
        <begin position="67"/>
        <end position="210"/>
    </location>
</feature>
<dbReference type="Pfam" id="PF01694">
    <property type="entry name" value="Rhomboid"/>
    <property type="match status" value="1"/>
</dbReference>
<keyword evidence="4" id="KW-0378">Hydrolase</keyword>
<dbReference type="SUPFAM" id="SSF144091">
    <property type="entry name" value="Rhomboid-like"/>
    <property type="match status" value="1"/>
</dbReference>
<dbReference type="InterPro" id="IPR050925">
    <property type="entry name" value="Rhomboid_protease_S54"/>
</dbReference>
<dbReference type="Pfam" id="PF20216">
    <property type="entry name" value="DUF6576"/>
    <property type="match status" value="1"/>
</dbReference>
<dbReference type="GO" id="GO:0006508">
    <property type="term" value="P:proteolysis"/>
    <property type="evidence" value="ECO:0007669"/>
    <property type="project" value="UniProtKB-KW"/>
</dbReference>
<keyword evidence="6 8" id="KW-0472">Membrane</keyword>
<dbReference type="EMBL" id="SRLD01000041">
    <property type="protein sequence ID" value="TGE14120.1"/>
    <property type="molecule type" value="Genomic_DNA"/>
</dbReference>
<keyword evidence="11" id="KW-0645">Protease</keyword>
<feature type="transmembrane region" description="Helical" evidence="8">
    <location>
        <begin position="107"/>
        <end position="128"/>
    </location>
</feature>
<feature type="domain" description="DUF6576" evidence="10">
    <location>
        <begin position="263"/>
        <end position="296"/>
    </location>
</feature>
<protein>
    <submittedName>
        <fullName evidence="11">Rhomboid family intramembrane serine protease</fullName>
    </submittedName>
</protein>
<evidence type="ECO:0000256" key="4">
    <source>
        <dbReference type="ARBA" id="ARBA00022801"/>
    </source>
</evidence>
<comment type="subcellular location">
    <subcellularLocation>
        <location evidence="1">Membrane</location>
        <topology evidence="1">Multi-pass membrane protein</topology>
    </subcellularLocation>
</comment>
<keyword evidence="3 8" id="KW-0812">Transmembrane</keyword>
<organism evidence="11 12">
    <name type="scientific">Hymenobacter elongatus</name>
    <dbReference type="NCBI Taxonomy" id="877208"/>
    <lineage>
        <taxon>Bacteria</taxon>
        <taxon>Pseudomonadati</taxon>
        <taxon>Bacteroidota</taxon>
        <taxon>Cytophagia</taxon>
        <taxon>Cytophagales</taxon>
        <taxon>Hymenobacteraceae</taxon>
        <taxon>Hymenobacter</taxon>
    </lineage>
</organism>
<feature type="transmembrane region" description="Helical" evidence="8">
    <location>
        <begin position="140"/>
        <end position="161"/>
    </location>
</feature>
<comment type="similarity">
    <text evidence="2">Belongs to the peptidase S54 family.</text>
</comment>
<proteinExistence type="inferred from homology"/>
<evidence type="ECO:0000259" key="9">
    <source>
        <dbReference type="Pfam" id="PF01694"/>
    </source>
</evidence>
<evidence type="ECO:0000313" key="12">
    <source>
        <dbReference type="Proteomes" id="UP000297739"/>
    </source>
</evidence>
<dbReference type="PANTHER" id="PTHR43731">
    <property type="entry name" value="RHOMBOID PROTEASE"/>
    <property type="match status" value="1"/>
</dbReference>
<evidence type="ECO:0000256" key="8">
    <source>
        <dbReference type="SAM" id="Phobius"/>
    </source>
</evidence>
<sequence>MSIVNDIRTAFSRRDNALNQLLLINVLVFAALIVLRAILYVSGASGIYNVVMRQFAMPSDLPSLLRHPWTILTYAFTHEGFLHIIFNLLNLYWFGMLIREYLGNRKLVSIYILGALVGAVFFLLSFNLLPVFQARLGVPIVGASAAVTAIIVAAATLLPDYTFNLIFVGPVKIKYIAAVVVLVSIAGINGGNPGGELAHIGGALLGFVFIRQLQAGRDLGRPVQAVGDFVANLVSGRPRMSVTHRSRPAEAPAAKKGGLARPEQEEIDLILDKISRSGYESLSKDEKQKLFKASQK</sequence>
<dbReference type="RefSeq" id="WP_135499097.1">
    <property type="nucleotide sequence ID" value="NZ_SRLD01000041.1"/>
</dbReference>
<feature type="region of interest" description="Disordered" evidence="7">
    <location>
        <begin position="241"/>
        <end position="261"/>
    </location>
</feature>
<evidence type="ECO:0000256" key="5">
    <source>
        <dbReference type="ARBA" id="ARBA00022989"/>
    </source>
</evidence>
<evidence type="ECO:0000256" key="2">
    <source>
        <dbReference type="ARBA" id="ARBA00009045"/>
    </source>
</evidence>
<feature type="transmembrane region" description="Helical" evidence="8">
    <location>
        <begin position="71"/>
        <end position="95"/>
    </location>
</feature>
<dbReference type="InterPro" id="IPR046483">
    <property type="entry name" value="DUF6576"/>
</dbReference>
<gene>
    <name evidence="11" type="ORF">E5J99_17415</name>
</gene>
<name>A0A4Z0PH47_9BACT</name>
<evidence type="ECO:0000256" key="7">
    <source>
        <dbReference type="SAM" id="MobiDB-lite"/>
    </source>
</evidence>
<dbReference type="Proteomes" id="UP000297739">
    <property type="component" value="Unassembled WGS sequence"/>
</dbReference>
<keyword evidence="5 8" id="KW-1133">Transmembrane helix</keyword>
<dbReference type="OrthoDB" id="680602at2"/>
<comment type="caution">
    <text evidence="11">The sequence shown here is derived from an EMBL/GenBank/DDBJ whole genome shotgun (WGS) entry which is preliminary data.</text>
</comment>
<dbReference type="InterPro" id="IPR022764">
    <property type="entry name" value="Peptidase_S54_rhomboid_dom"/>
</dbReference>
<keyword evidence="12" id="KW-1185">Reference proteome</keyword>
<evidence type="ECO:0000256" key="6">
    <source>
        <dbReference type="ARBA" id="ARBA00023136"/>
    </source>
</evidence>